<evidence type="ECO:0000256" key="1">
    <source>
        <dbReference type="SAM" id="MobiDB-lite"/>
    </source>
</evidence>
<feature type="signal peptide" evidence="2">
    <location>
        <begin position="1"/>
        <end position="20"/>
    </location>
</feature>
<organism evidence="3 4">
    <name type="scientific">Mycena citricolor</name>
    <dbReference type="NCBI Taxonomy" id="2018698"/>
    <lineage>
        <taxon>Eukaryota</taxon>
        <taxon>Fungi</taxon>
        <taxon>Dikarya</taxon>
        <taxon>Basidiomycota</taxon>
        <taxon>Agaricomycotina</taxon>
        <taxon>Agaricomycetes</taxon>
        <taxon>Agaricomycetidae</taxon>
        <taxon>Agaricales</taxon>
        <taxon>Marasmiineae</taxon>
        <taxon>Mycenaceae</taxon>
        <taxon>Mycena</taxon>
    </lineage>
</organism>
<accession>A0AAD2JZK1</accession>
<feature type="chain" id="PRO_5042062750" evidence="2">
    <location>
        <begin position="21"/>
        <end position="590"/>
    </location>
</feature>
<feature type="region of interest" description="Disordered" evidence="1">
    <location>
        <begin position="404"/>
        <end position="430"/>
    </location>
</feature>
<feature type="region of interest" description="Disordered" evidence="1">
    <location>
        <begin position="116"/>
        <end position="135"/>
    </location>
</feature>
<feature type="region of interest" description="Disordered" evidence="1">
    <location>
        <begin position="470"/>
        <end position="526"/>
    </location>
</feature>
<evidence type="ECO:0000313" key="3">
    <source>
        <dbReference type="EMBL" id="CAK5270369.1"/>
    </source>
</evidence>
<keyword evidence="2" id="KW-0732">Signal</keyword>
<gene>
    <name evidence="3" type="ORF">MYCIT1_LOCUS14723</name>
</gene>
<protein>
    <submittedName>
        <fullName evidence="3">Uncharacterized protein</fullName>
    </submittedName>
</protein>
<dbReference type="EMBL" id="CAVNYO010000166">
    <property type="protein sequence ID" value="CAK5270369.1"/>
    <property type="molecule type" value="Genomic_DNA"/>
</dbReference>
<evidence type="ECO:0000313" key="4">
    <source>
        <dbReference type="Proteomes" id="UP001295794"/>
    </source>
</evidence>
<feature type="compositionally biased region" description="Polar residues" evidence="1">
    <location>
        <begin position="470"/>
        <end position="488"/>
    </location>
</feature>
<sequence>MLLLPTFIHGLGLLLAITASFKFNVVAPGDLVHWLLAPAPLYSDPKLFEDHVHPMRRLDILDYYWQEDDAQLRRVLPFMDKIAVLFKEIGYTNYTWDSDVVAGAYTFSFERPRRVYENDTDDDDKDGKKVTPVQHAAPGCTCLGDSVISPSVDQPQTPSPITASSSTVVVVPRPAPNTATRTLDVDLIISPSVNLLDGLVSTATAVSASSPHAATQMSGTASVTQSAPSSQHTSELNLLASLLLIACFTVFCIMYRLRMLDFTCLAETDTAPTTTPVLSCSPSLQVQVAATTADDDKTQCMLVLVGLAYLAQVASKSTTYTVTDERTVPLSKADFLNAPTHEINNEAHSSSSLTVVANVPSAADVDDRRPSLLFPENVGPCFMEFDDREFLASSSMPRIVELTSNDSDLSASSDEVDGIELPPSESCKHSAPNDEIEIASLESQQAAIEPAIAAPFGVPQPTTLQTILPSQKANHSSPTTRAPRSSVKSRLPVPISKQGKAPMSRRAHEPQVVRETAAGRDPAPASVSRFRFAPSQYQPTVIYATSRLPSIQTPRSYAYIQGPVQSPNQSLASLRPIHHINHPRAGAWQG</sequence>
<dbReference type="AlphaFoldDB" id="A0AAD2JZK1"/>
<dbReference type="Proteomes" id="UP001295794">
    <property type="component" value="Unassembled WGS sequence"/>
</dbReference>
<feature type="compositionally biased region" description="Polar residues" evidence="1">
    <location>
        <begin position="404"/>
        <end position="413"/>
    </location>
</feature>
<proteinExistence type="predicted"/>
<reference evidence="3" key="1">
    <citation type="submission" date="2023-11" db="EMBL/GenBank/DDBJ databases">
        <authorList>
            <person name="De Vega J J."/>
            <person name="De Vega J J."/>
        </authorList>
    </citation>
    <scope>NUCLEOTIDE SEQUENCE</scope>
</reference>
<comment type="caution">
    <text evidence="3">The sequence shown here is derived from an EMBL/GenBank/DDBJ whole genome shotgun (WGS) entry which is preliminary data.</text>
</comment>
<evidence type="ECO:0000256" key="2">
    <source>
        <dbReference type="SAM" id="SignalP"/>
    </source>
</evidence>
<name>A0AAD2JZK1_9AGAR</name>
<keyword evidence="4" id="KW-1185">Reference proteome</keyword>